<name>A0A427Y6A3_9TREE</name>
<dbReference type="GeneID" id="39589432"/>
<comment type="caution">
    <text evidence="2">The sequence shown here is derived from an EMBL/GenBank/DDBJ whole genome shotgun (WGS) entry which is preliminary data.</text>
</comment>
<evidence type="ECO:0000256" key="1">
    <source>
        <dbReference type="SAM" id="MobiDB-lite"/>
    </source>
</evidence>
<dbReference type="STRING" id="105984.A0A427Y6A3"/>
<reference evidence="2 3" key="1">
    <citation type="submission" date="2018-11" db="EMBL/GenBank/DDBJ databases">
        <title>Genome sequence of Apiotrichum porosum DSM 27194.</title>
        <authorList>
            <person name="Aliyu H."/>
            <person name="Gorte O."/>
            <person name="Ochsenreither K."/>
        </authorList>
    </citation>
    <scope>NUCLEOTIDE SEQUENCE [LARGE SCALE GENOMIC DNA]</scope>
    <source>
        <strain evidence="2 3">DSM 27194</strain>
    </source>
</reference>
<proteinExistence type="predicted"/>
<evidence type="ECO:0000313" key="3">
    <source>
        <dbReference type="Proteomes" id="UP000279236"/>
    </source>
</evidence>
<accession>A0A427Y6A3</accession>
<feature type="compositionally biased region" description="Polar residues" evidence="1">
    <location>
        <begin position="44"/>
        <end position="60"/>
    </location>
</feature>
<protein>
    <submittedName>
        <fullName evidence="2">Deoxycytidine monophosphate (dCMP) deaminase</fullName>
    </submittedName>
</protein>
<evidence type="ECO:0000313" key="2">
    <source>
        <dbReference type="EMBL" id="RSH86618.1"/>
    </source>
</evidence>
<dbReference type="RefSeq" id="XP_028479403.1">
    <property type="nucleotide sequence ID" value="XM_028620431.1"/>
</dbReference>
<dbReference type="OrthoDB" id="6710946at2759"/>
<dbReference type="AlphaFoldDB" id="A0A427Y6A3"/>
<feature type="region of interest" description="Disordered" evidence="1">
    <location>
        <begin position="40"/>
        <end position="65"/>
    </location>
</feature>
<organism evidence="2 3">
    <name type="scientific">Apiotrichum porosum</name>
    <dbReference type="NCBI Taxonomy" id="105984"/>
    <lineage>
        <taxon>Eukaryota</taxon>
        <taxon>Fungi</taxon>
        <taxon>Dikarya</taxon>
        <taxon>Basidiomycota</taxon>
        <taxon>Agaricomycotina</taxon>
        <taxon>Tremellomycetes</taxon>
        <taxon>Trichosporonales</taxon>
        <taxon>Trichosporonaceae</taxon>
        <taxon>Apiotrichum</taxon>
    </lineage>
</organism>
<dbReference type="EMBL" id="RSCE01000002">
    <property type="protein sequence ID" value="RSH86618.1"/>
    <property type="molecule type" value="Genomic_DNA"/>
</dbReference>
<keyword evidence="3" id="KW-1185">Reference proteome</keyword>
<gene>
    <name evidence="2" type="primary">DCD1</name>
    <name evidence="2" type="ORF">EHS24_004889</name>
</gene>
<dbReference type="Gene3D" id="3.40.50.300">
    <property type="entry name" value="P-loop containing nucleotide triphosphate hydrolases"/>
    <property type="match status" value="1"/>
</dbReference>
<dbReference type="SUPFAM" id="SSF52540">
    <property type="entry name" value="P-loop containing nucleoside triphosphate hydrolases"/>
    <property type="match status" value="1"/>
</dbReference>
<sequence length="129" mass="13942">MIIALVGTPSAGKHTVLDYLVAKYGFQALTLNADAGPNAPNAVSAPNGNGTATTRSPSSSSHEHDTAVFTDADTLLEHVTRNWRTHYVTTSLQTYAEVEPFLKRPFFLLVAVDAPLRSRYLREAARANG</sequence>
<dbReference type="InterPro" id="IPR027417">
    <property type="entry name" value="P-loop_NTPase"/>
</dbReference>
<dbReference type="Proteomes" id="UP000279236">
    <property type="component" value="Unassembled WGS sequence"/>
</dbReference>